<dbReference type="Proteomes" id="UP000756132">
    <property type="component" value="Chromosome 1"/>
</dbReference>
<reference evidence="2" key="2">
    <citation type="journal article" date="2022" name="Microb. Genom.">
        <title>A chromosome-scale genome assembly of the tomato pathogen Cladosporium fulvum reveals a compartmentalized genome architecture and the presence of a dispensable chromosome.</title>
        <authorList>
            <person name="Zaccaron A.Z."/>
            <person name="Chen L.H."/>
            <person name="Samaras A."/>
            <person name="Stergiopoulos I."/>
        </authorList>
    </citation>
    <scope>NUCLEOTIDE SEQUENCE</scope>
    <source>
        <strain evidence="2">Race5_Kim</strain>
    </source>
</reference>
<feature type="compositionally biased region" description="Polar residues" evidence="1">
    <location>
        <begin position="135"/>
        <end position="147"/>
    </location>
</feature>
<feature type="region of interest" description="Disordered" evidence="1">
    <location>
        <begin position="1"/>
        <end position="290"/>
    </location>
</feature>
<sequence length="396" mass="43742">MGLASFFAQWRGPKTKAETHRSQPARRSNGLRLASTPRHERIGSYETTTGPMIALPSHPSTAATARVPASKEERRKSRGANLSQYKTQTRSSDRRSSIVGGRPDDDENVPSMPGRAFRRAEKSRDEFEMMPPGTAASNESQTSATTSKSKRFSFGHTLSRRKSWFSSNRPTITAADMPPLPPMPISVPETNPSTTATVPSDKRHRRAASRAASIGSTTSTVRGPKRRSWWASSNPDDSEDEEVPPVPSLIRDQNYTPDSMNSDPFDHVDLSRNPDLTETTTRTSSVKSPRPLSVCTVKTVRSYKPKSAVKGFMNSTSGATESARLSYRKSFNIQDDAAMVCLTDEQRVEWAKLMNEGDTFRDRPSLKSTNSYASEVSVKDRFANDQALAALEFGTR</sequence>
<feature type="compositionally biased region" description="Polar residues" evidence="1">
    <location>
        <begin position="80"/>
        <end position="90"/>
    </location>
</feature>
<protein>
    <submittedName>
        <fullName evidence="2">Uncharacterized protein</fullName>
    </submittedName>
</protein>
<gene>
    <name evidence="2" type="ORF">CLAFUR5_00437</name>
</gene>
<dbReference type="RefSeq" id="XP_047757411.1">
    <property type="nucleotide sequence ID" value="XM_047899585.1"/>
</dbReference>
<reference evidence="2" key="1">
    <citation type="submission" date="2021-12" db="EMBL/GenBank/DDBJ databases">
        <authorList>
            <person name="Zaccaron A."/>
            <person name="Stergiopoulos I."/>
        </authorList>
    </citation>
    <scope>NUCLEOTIDE SEQUENCE</scope>
    <source>
        <strain evidence="2">Race5_Kim</strain>
    </source>
</reference>
<feature type="compositionally biased region" description="Basic residues" evidence="1">
    <location>
        <begin position="148"/>
        <end position="163"/>
    </location>
</feature>
<feature type="compositionally biased region" description="Basic and acidic residues" evidence="1">
    <location>
        <begin position="118"/>
        <end position="127"/>
    </location>
</feature>
<dbReference type="OrthoDB" id="3646447at2759"/>
<dbReference type="GeneID" id="71980315"/>
<organism evidence="2 3">
    <name type="scientific">Passalora fulva</name>
    <name type="common">Tomato leaf mold</name>
    <name type="synonym">Cladosporium fulvum</name>
    <dbReference type="NCBI Taxonomy" id="5499"/>
    <lineage>
        <taxon>Eukaryota</taxon>
        <taxon>Fungi</taxon>
        <taxon>Dikarya</taxon>
        <taxon>Ascomycota</taxon>
        <taxon>Pezizomycotina</taxon>
        <taxon>Dothideomycetes</taxon>
        <taxon>Dothideomycetidae</taxon>
        <taxon>Mycosphaerellales</taxon>
        <taxon>Mycosphaerellaceae</taxon>
        <taxon>Fulvia</taxon>
    </lineage>
</organism>
<dbReference type="KEGG" id="ffu:CLAFUR5_00437"/>
<accession>A0A9Q8L931</accession>
<evidence type="ECO:0000313" key="2">
    <source>
        <dbReference type="EMBL" id="UJO13045.1"/>
    </source>
</evidence>
<keyword evidence="3" id="KW-1185">Reference proteome</keyword>
<evidence type="ECO:0000256" key="1">
    <source>
        <dbReference type="SAM" id="MobiDB-lite"/>
    </source>
</evidence>
<evidence type="ECO:0000313" key="3">
    <source>
        <dbReference type="Proteomes" id="UP000756132"/>
    </source>
</evidence>
<feature type="compositionally biased region" description="Polar residues" evidence="1">
    <location>
        <begin position="188"/>
        <end position="198"/>
    </location>
</feature>
<feature type="compositionally biased region" description="Polar residues" evidence="1">
    <location>
        <begin position="274"/>
        <end position="287"/>
    </location>
</feature>
<proteinExistence type="predicted"/>
<feature type="compositionally biased region" description="Low complexity" evidence="1">
    <location>
        <begin position="209"/>
        <end position="220"/>
    </location>
</feature>
<name>A0A9Q8L931_PASFU</name>
<dbReference type="AlphaFoldDB" id="A0A9Q8L931"/>
<dbReference type="EMBL" id="CP090163">
    <property type="protein sequence ID" value="UJO13045.1"/>
    <property type="molecule type" value="Genomic_DNA"/>
</dbReference>
<feature type="compositionally biased region" description="Polar residues" evidence="1">
    <location>
        <begin position="251"/>
        <end position="262"/>
    </location>
</feature>